<dbReference type="EMBL" id="OV651814">
    <property type="protein sequence ID" value="CAH1105645.1"/>
    <property type="molecule type" value="Genomic_DNA"/>
</dbReference>
<dbReference type="OrthoDB" id="6763218at2759"/>
<dbReference type="GO" id="GO:0008270">
    <property type="term" value="F:zinc ion binding"/>
    <property type="evidence" value="ECO:0007669"/>
    <property type="project" value="UniProtKB-KW"/>
</dbReference>
<accession>A0A9P0CT93</accession>
<dbReference type="InterPro" id="IPR007527">
    <property type="entry name" value="Znf_SWIM"/>
</dbReference>
<evidence type="ECO:0000259" key="2">
    <source>
        <dbReference type="PROSITE" id="PS50966"/>
    </source>
</evidence>
<evidence type="ECO:0000313" key="3">
    <source>
        <dbReference type="EMBL" id="CAH1105645.1"/>
    </source>
</evidence>
<feature type="domain" description="SWIM-type" evidence="2">
    <location>
        <begin position="74"/>
        <end position="113"/>
    </location>
</feature>
<protein>
    <recommendedName>
        <fullName evidence="2">SWIM-type domain-containing protein</fullName>
    </recommendedName>
</protein>
<evidence type="ECO:0000313" key="4">
    <source>
        <dbReference type="Proteomes" id="UP001153636"/>
    </source>
</evidence>
<gene>
    <name evidence="3" type="ORF">PSYICH_LOCUS7342</name>
</gene>
<name>A0A9P0CT93_9CUCU</name>
<dbReference type="PROSITE" id="PS50966">
    <property type="entry name" value="ZF_SWIM"/>
    <property type="match status" value="1"/>
</dbReference>
<sequence>MHVPEFPRLDIDDLKHLVGPYHLYLGPSYIQDKLQREELNVLEIDELREEPNFLRFRIYSRFRNATKYMLWLAYEEPLNQDNPPFFYHYCTCPSGTRTLSTCAHIATILCFFGYARHHNNIKFPQTRLLNCIDDAVHRLLPENIDLDPIIEDNN</sequence>
<evidence type="ECO:0000256" key="1">
    <source>
        <dbReference type="PROSITE-ProRule" id="PRU00325"/>
    </source>
</evidence>
<organism evidence="3 4">
    <name type="scientific">Psylliodes chrysocephalus</name>
    <dbReference type="NCBI Taxonomy" id="3402493"/>
    <lineage>
        <taxon>Eukaryota</taxon>
        <taxon>Metazoa</taxon>
        <taxon>Ecdysozoa</taxon>
        <taxon>Arthropoda</taxon>
        <taxon>Hexapoda</taxon>
        <taxon>Insecta</taxon>
        <taxon>Pterygota</taxon>
        <taxon>Neoptera</taxon>
        <taxon>Endopterygota</taxon>
        <taxon>Coleoptera</taxon>
        <taxon>Polyphaga</taxon>
        <taxon>Cucujiformia</taxon>
        <taxon>Chrysomeloidea</taxon>
        <taxon>Chrysomelidae</taxon>
        <taxon>Galerucinae</taxon>
        <taxon>Alticini</taxon>
        <taxon>Psylliodes</taxon>
    </lineage>
</organism>
<keyword evidence="1" id="KW-0479">Metal-binding</keyword>
<dbReference type="AlphaFoldDB" id="A0A9P0CT93"/>
<keyword evidence="1" id="KW-0862">Zinc</keyword>
<proteinExistence type="predicted"/>
<dbReference type="Proteomes" id="UP001153636">
    <property type="component" value="Chromosome 2"/>
</dbReference>
<keyword evidence="4" id="KW-1185">Reference proteome</keyword>
<reference evidence="3" key="1">
    <citation type="submission" date="2022-01" db="EMBL/GenBank/DDBJ databases">
        <authorList>
            <person name="King R."/>
        </authorList>
    </citation>
    <scope>NUCLEOTIDE SEQUENCE</scope>
</reference>
<keyword evidence="1" id="KW-0863">Zinc-finger</keyword>